<sequence>MGYEDYRIKNKINRTDRCGICKKVCDLDFIVETKCYHQYCRACFEPYTINESLRCPKSGKALKRAHLIKGPFWKLASWTLRRYKISCDYRERGCPRYVKLGDLAKHCAECPYREGELRPDLLARLSISETRSLREVNREPRAETSQECIDSAYVTATYPRYKNRSFNVISKELRMLARELQKVEESINDITADHMKDLKQRSSILEESSAECKRIFQEITRIKKEVKLLTTDAQFNE</sequence>
<dbReference type="SUPFAM" id="SSF57850">
    <property type="entry name" value="RING/U-box"/>
    <property type="match status" value="1"/>
</dbReference>
<dbReference type="OrthoDB" id="5989761at2759"/>
<dbReference type="STRING" id="1965070.A0A443R6Z7"/>
<reference evidence="6 7" key="1">
    <citation type="journal article" date="2018" name="Gigascience">
        <title>Genomes of trombidid mites reveal novel predicted allergens and laterally-transferred genes associated with secondary metabolism.</title>
        <authorList>
            <person name="Dong X."/>
            <person name="Chaisiri K."/>
            <person name="Xia D."/>
            <person name="Armstrong S.D."/>
            <person name="Fang Y."/>
            <person name="Donnelly M.J."/>
            <person name="Kadowaki T."/>
            <person name="McGarry J.W."/>
            <person name="Darby A.C."/>
            <person name="Makepeace B.L."/>
        </authorList>
    </citation>
    <scope>NUCLEOTIDE SEQUENCE [LARGE SCALE GENOMIC DNA]</scope>
    <source>
        <strain evidence="6">UoL-WK</strain>
    </source>
</reference>
<dbReference type="GO" id="GO:0008270">
    <property type="term" value="F:zinc ion binding"/>
    <property type="evidence" value="ECO:0007669"/>
    <property type="project" value="UniProtKB-KW"/>
</dbReference>
<evidence type="ECO:0000259" key="5">
    <source>
        <dbReference type="PROSITE" id="PS50089"/>
    </source>
</evidence>
<keyword evidence="1 3" id="KW-0479">Metal-binding</keyword>
<protein>
    <submittedName>
        <fullName evidence="6">PDZ domain-containing RING finger protein 4-like protein</fullName>
    </submittedName>
</protein>
<keyword evidence="2" id="KW-0862">Zinc</keyword>
<accession>A0A443R6Z7</accession>
<dbReference type="EMBL" id="NCKU01001871">
    <property type="protein sequence ID" value="RWS11036.1"/>
    <property type="molecule type" value="Genomic_DNA"/>
</dbReference>
<dbReference type="Proteomes" id="UP000285301">
    <property type="component" value="Unassembled WGS sequence"/>
</dbReference>
<comment type="caution">
    <text evidence="6">The sequence shown here is derived from an EMBL/GenBank/DDBJ whole genome shotgun (WGS) entry which is preliminary data.</text>
</comment>
<gene>
    <name evidence="6" type="ORF">B4U79_17564</name>
</gene>
<proteinExistence type="predicted"/>
<keyword evidence="1 3" id="KW-0863">Zinc-finger</keyword>
<feature type="coiled-coil region" evidence="4">
    <location>
        <begin position="173"/>
        <end position="225"/>
    </location>
</feature>
<dbReference type="InterPro" id="IPR001841">
    <property type="entry name" value="Znf_RING"/>
</dbReference>
<evidence type="ECO:0000256" key="1">
    <source>
        <dbReference type="ARBA" id="ARBA00022771"/>
    </source>
</evidence>
<evidence type="ECO:0000256" key="2">
    <source>
        <dbReference type="ARBA" id="ARBA00022833"/>
    </source>
</evidence>
<evidence type="ECO:0000313" key="7">
    <source>
        <dbReference type="Proteomes" id="UP000285301"/>
    </source>
</evidence>
<keyword evidence="7" id="KW-1185">Reference proteome</keyword>
<dbReference type="PROSITE" id="PS50089">
    <property type="entry name" value="ZF_RING_2"/>
    <property type="match status" value="1"/>
</dbReference>
<evidence type="ECO:0000313" key="6">
    <source>
        <dbReference type="EMBL" id="RWS11036.1"/>
    </source>
</evidence>
<dbReference type="AlphaFoldDB" id="A0A443R6Z7"/>
<dbReference type="InterPro" id="IPR013083">
    <property type="entry name" value="Znf_RING/FYVE/PHD"/>
</dbReference>
<organism evidence="6 7">
    <name type="scientific">Dinothrombium tinctorium</name>
    <dbReference type="NCBI Taxonomy" id="1965070"/>
    <lineage>
        <taxon>Eukaryota</taxon>
        <taxon>Metazoa</taxon>
        <taxon>Ecdysozoa</taxon>
        <taxon>Arthropoda</taxon>
        <taxon>Chelicerata</taxon>
        <taxon>Arachnida</taxon>
        <taxon>Acari</taxon>
        <taxon>Acariformes</taxon>
        <taxon>Trombidiformes</taxon>
        <taxon>Prostigmata</taxon>
        <taxon>Anystina</taxon>
        <taxon>Parasitengona</taxon>
        <taxon>Trombidioidea</taxon>
        <taxon>Trombidiidae</taxon>
        <taxon>Dinothrombium</taxon>
    </lineage>
</organism>
<dbReference type="SUPFAM" id="SSF49599">
    <property type="entry name" value="TRAF domain-like"/>
    <property type="match status" value="1"/>
</dbReference>
<name>A0A443R6Z7_9ACAR</name>
<dbReference type="Gene3D" id="3.30.40.10">
    <property type="entry name" value="Zinc/RING finger domain, C3HC4 (zinc finger)"/>
    <property type="match status" value="2"/>
</dbReference>
<feature type="domain" description="RING-type" evidence="5">
    <location>
        <begin position="18"/>
        <end position="56"/>
    </location>
</feature>
<evidence type="ECO:0000256" key="3">
    <source>
        <dbReference type="PROSITE-ProRule" id="PRU00175"/>
    </source>
</evidence>
<keyword evidence="4" id="KW-0175">Coiled coil</keyword>
<evidence type="ECO:0000256" key="4">
    <source>
        <dbReference type="SAM" id="Coils"/>
    </source>
</evidence>